<evidence type="ECO:0000313" key="2">
    <source>
        <dbReference type="Proteomes" id="UP000234882"/>
    </source>
</evidence>
<dbReference type="KEGG" id="paru:CYR75_01760"/>
<sequence length="271" mass="29162">MAKPDGTETQSQIVLPPITDDSILREIDRLARRYVEARGLGMEILDRIGGGGEQLVQKLPSYLRKPIERAVAGAMRRTFKLASASRGAVRDRGDWFNRLGTTAVGAVGGAAGLTGALIELPLTVTILLRAILEIAEEHGLDTNSEEIQTEALRIFASGGPLTDDDGTDTAFVAARLAVGGRALQTLISRFAPQVASRMLAKVGAQSVPVLGAVAGASINYTFARYYQELARVQFGMIRLAHETGLPREALTERLITRIRSLEQKARDRSGA</sequence>
<dbReference type="PANTHER" id="PTHR41260:SF1">
    <property type="entry name" value="PROTEIN ECSC"/>
    <property type="match status" value="1"/>
</dbReference>
<proteinExistence type="predicted"/>
<gene>
    <name evidence="1" type="ORF">CYR75_01760</name>
</gene>
<dbReference type="PANTHER" id="PTHR41260">
    <property type="entry name" value="PROTEIN ECSC"/>
    <property type="match status" value="1"/>
</dbReference>
<dbReference type="OrthoDB" id="7569638at2"/>
<dbReference type="AlphaFoldDB" id="A0A2K9MDT5"/>
<dbReference type="InterPro" id="IPR024787">
    <property type="entry name" value="EcsC"/>
</dbReference>
<dbReference type="RefSeq" id="WP_101498570.1">
    <property type="nucleotide sequence ID" value="NZ_CP025583.1"/>
</dbReference>
<dbReference type="Proteomes" id="UP000234882">
    <property type="component" value="Chromosome"/>
</dbReference>
<dbReference type="Pfam" id="PF12787">
    <property type="entry name" value="EcsC"/>
    <property type="match status" value="1"/>
</dbReference>
<reference evidence="2" key="1">
    <citation type="submission" date="2017-12" db="EMBL/GenBank/DDBJ databases">
        <title>Genomic analysis of Paracoccus sp. CBA4604.</title>
        <authorList>
            <person name="Roh S.W."/>
            <person name="Kim J.Y."/>
            <person name="Kim J.S."/>
        </authorList>
    </citation>
    <scope>NUCLEOTIDE SEQUENCE [LARGE SCALE GENOMIC DNA]</scope>
    <source>
        <strain evidence="2">CBA4604</strain>
    </source>
</reference>
<name>A0A2K9MDT5_9RHOB</name>
<keyword evidence="2" id="KW-1185">Reference proteome</keyword>
<organism evidence="1 2">
    <name type="scientific">Paracoccus jeotgali</name>
    <dbReference type="NCBI Taxonomy" id="2065379"/>
    <lineage>
        <taxon>Bacteria</taxon>
        <taxon>Pseudomonadati</taxon>
        <taxon>Pseudomonadota</taxon>
        <taxon>Alphaproteobacteria</taxon>
        <taxon>Rhodobacterales</taxon>
        <taxon>Paracoccaceae</taxon>
        <taxon>Paracoccus</taxon>
    </lineage>
</organism>
<evidence type="ECO:0000313" key="1">
    <source>
        <dbReference type="EMBL" id="AUM73186.1"/>
    </source>
</evidence>
<dbReference type="EMBL" id="CP025583">
    <property type="protein sequence ID" value="AUM73186.1"/>
    <property type="molecule type" value="Genomic_DNA"/>
</dbReference>
<protein>
    <submittedName>
        <fullName evidence="1">Protein EcsC</fullName>
    </submittedName>
</protein>
<accession>A0A2K9MDT5</accession>